<feature type="domain" description="Teneurin-like YD-shell" evidence="4">
    <location>
        <begin position="1317"/>
        <end position="1395"/>
    </location>
</feature>
<protein>
    <submittedName>
        <fullName evidence="6">RHS repeat protein</fullName>
    </submittedName>
</protein>
<dbReference type="InterPro" id="IPR045351">
    <property type="entry name" value="DUF6531"/>
</dbReference>
<feature type="domain" description="DUF6531" evidence="3">
    <location>
        <begin position="391"/>
        <end position="464"/>
    </location>
</feature>
<dbReference type="Gene3D" id="2.180.10.10">
    <property type="entry name" value="RHS repeat-associated core"/>
    <property type="match status" value="3"/>
</dbReference>
<dbReference type="NCBIfam" id="TIGR01643">
    <property type="entry name" value="YD_repeat_2x"/>
    <property type="match status" value="10"/>
</dbReference>
<dbReference type="RefSeq" id="WP_123107730.1">
    <property type="nucleotide sequence ID" value="NZ_RIBZ01000841.1"/>
</dbReference>
<dbReference type="Pfam" id="PF05593">
    <property type="entry name" value="RHS_repeat"/>
    <property type="match status" value="6"/>
</dbReference>
<evidence type="ECO:0000259" key="4">
    <source>
        <dbReference type="Pfam" id="PF25023"/>
    </source>
</evidence>
<dbReference type="InterPro" id="IPR056823">
    <property type="entry name" value="TEN-like_YD-shell"/>
</dbReference>
<dbReference type="InterPro" id="IPR050708">
    <property type="entry name" value="T6SS_VgrG/RHS"/>
</dbReference>
<dbReference type="NCBIfam" id="TIGR03696">
    <property type="entry name" value="Rhs_assc_core"/>
    <property type="match status" value="1"/>
</dbReference>
<proteinExistence type="predicted"/>
<sequence length="1577" mass="171598">MAVTVPDWADTLLDVIGVSWPNVDEDAYRDMADSLRDFADDLEDDGQLANGHVSRLLSSGSGEALDALNLHWGQVKDKHLKDISSAARIIAGALDTAATAVEAMKGAALVQLGYLAEEAGIALSLIPVTGGLSALLGAGAIRATQEVVRRLIKECGEEAVGYVTAALTEPAVAALEGMAADLVVQVGASALGLQDGVDLDQAKQAGKEGFKEGVQGSKEAMQLASADGAGGGAGGGTKRLHIEHSEHDHASTQLSGLSVNFHGKTAGRLSTAKSHHSRTRGRDSIAEVIDPVADKAMDALEKALKTMGNHVSSKLPKAVKQISTDHKNNDADIGAGFAKDRKKADGGDSGSSRKDGGKRGASHVKPDSLSGAKDDPRGKAIPLNKRRCATDPVDVASGEMVLGQTDLSLPGVLPITLQRTHISSYRYGHFFGRSWASTLDERIELDPLGGGAVWAREDGSLLVYPRLPRPQDTEPVMPLEGPRLPLAFGGTDNADTRYRITEPDTGLTRWFTGSPYNESVAYWLTGVEDRNDNLVTVDRRGDGTPLTVMHDGGYRVQLTVQDRRVRTLALAAADRPVTVMTYGYDEQGNLDAVTNSSGLPLRFTYDPDGRITSWTDRNNSTYRYMYDAVGRVTGTVGPDGYLSSSFTYDTEARTTRYIDSTGAVTTYQLNERLQIVAESDPLGHTVRQEWDRHDNLLTRTDEHGRTAAWTWDDSGNLRAVRMPDGTEVSAQYNELHLPVEVTDADGAAWRYEYDDRGNHVALVGPDGATTRFEHDAHGAIRAIVDAAGGRETFVTNEAGIPVSLSDALGNTTTLTRDSFGRPVAVTDPLGGVTLLEWTLEGLLQRRVEPDGSERSWTYDAEGNCLTETDPNGGVTRYAYTHFDQPVARTTPDGARHEFVYDTELRLLRVLNGRGLSWEYEYDAAGRVVAEKDFDGRVLRYTYDIAGRSLTRTNPLGQAITHHLDDAGQLVAKDADGVLTEYTYDRAGRLLGAVSPDSAVVFERDSRGRIVSETVDGHITRYSHDVLGRRIGRVTPSGVATNARYDQVGNRVGLDIAGHVLDFTHDPMGRELTRSFGPENGPVTLTTVWGRAGINEQSLATPTRTVRSRAYSYRADGLLSDIIDRLTGGTRTFQLDPMGRPLRVDARNWSETYAYDLDGNQTSADWPDRARHPEARGERTYSGMRIQSAGGLRYRHDAAGRIVERRKTRLSRKPDVWRYTWDAEDRLTSCTTPDGTLWTYAYDALGRRIAKRRHDAEGAVVQEVCFTWDGSHLAEQTDAATATTITWEYEGHRPLGQLERKPAAPQGEGSDQDSVDSRFFAIVTDLIGAPTELVDERGEIAWYARSTLWGTTMWNKGSSAYTPLRFPGQYADPETGLHYNHFRHYDPETGRYATPDPLGLDPAPNPVAYVNNPAAESDPLGLAPCLQSLEDAATKIAQLLPKASQRYQTVAAIHVNTPNGPAVFVSGTSRSKLTPAQVKLAKEMGFIPLPNDQYIPKPAKGERGGHAEQNIINFLGRMNEKGGGGWMPTHGAATRSVCADICAPVIRAGGGLMTGEVYQKEQPTRQHQFFWPGQYVPD</sequence>
<dbReference type="InterPro" id="IPR006530">
    <property type="entry name" value="YD"/>
</dbReference>
<reference evidence="6 7" key="1">
    <citation type="submission" date="2018-11" db="EMBL/GenBank/DDBJ databases">
        <title>The Potential of Streptomyces as Biocontrol Agents against the Tomato grey mould, Botrytis cinerea (Gray mold) Frontiers in Microbiology.</title>
        <authorList>
            <person name="Li D."/>
        </authorList>
    </citation>
    <scope>NUCLEOTIDE SEQUENCE [LARGE SCALE GENOMIC DNA]</scope>
    <source>
        <strain evidence="6 7">NEAU-LD23</strain>
    </source>
</reference>
<name>A0A3M8STN7_9ACTN</name>
<dbReference type="Pfam" id="PF25023">
    <property type="entry name" value="TEN_YD-shell"/>
    <property type="match status" value="2"/>
</dbReference>
<dbReference type="EMBL" id="RIBZ01000841">
    <property type="protein sequence ID" value="RNF84678.1"/>
    <property type="molecule type" value="Genomic_DNA"/>
</dbReference>
<dbReference type="InterPro" id="IPR022385">
    <property type="entry name" value="Rhs_assc_core"/>
</dbReference>
<dbReference type="Pfam" id="PF25547">
    <property type="entry name" value="WXG100_2"/>
    <property type="match status" value="1"/>
</dbReference>
<evidence type="ECO:0000313" key="7">
    <source>
        <dbReference type="Proteomes" id="UP000275401"/>
    </source>
</evidence>
<feature type="region of interest" description="Disordered" evidence="2">
    <location>
        <begin position="1294"/>
        <end position="1313"/>
    </location>
</feature>
<feature type="compositionally biased region" description="Basic and acidic residues" evidence="2">
    <location>
        <begin position="338"/>
        <end position="358"/>
    </location>
</feature>
<evidence type="ECO:0000313" key="6">
    <source>
        <dbReference type="EMBL" id="RNF84678.1"/>
    </source>
</evidence>
<evidence type="ECO:0000256" key="1">
    <source>
        <dbReference type="ARBA" id="ARBA00022737"/>
    </source>
</evidence>
<dbReference type="InterPro" id="IPR031325">
    <property type="entry name" value="RHS_repeat"/>
</dbReference>
<feature type="region of interest" description="Disordered" evidence="2">
    <location>
        <begin position="312"/>
        <end position="386"/>
    </location>
</feature>
<dbReference type="Proteomes" id="UP000275401">
    <property type="component" value="Unassembled WGS sequence"/>
</dbReference>
<comment type="caution">
    <text evidence="6">The sequence shown here is derived from an EMBL/GenBank/DDBJ whole genome shotgun (WGS) entry which is preliminary data.</text>
</comment>
<evidence type="ECO:0000259" key="5">
    <source>
        <dbReference type="Pfam" id="PF25547"/>
    </source>
</evidence>
<accession>A0A3M8STN7</accession>
<evidence type="ECO:0000259" key="3">
    <source>
        <dbReference type="Pfam" id="PF20148"/>
    </source>
</evidence>
<feature type="domain" description="Outer membrane channel protein CpnT-like N-terminal" evidence="5">
    <location>
        <begin position="18"/>
        <end position="130"/>
    </location>
</feature>
<keyword evidence="1" id="KW-0677">Repeat</keyword>
<keyword evidence="7" id="KW-1185">Reference proteome</keyword>
<dbReference type="InterPro" id="IPR057746">
    <property type="entry name" value="CpnT-like_N"/>
</dbReference>
<dbReference type="PANTHER" id="PTHR32305">
    <property type="match status" value="1"/>
</dbReference>
<dbReference type="PANTHER" id="PTHR32305:SF15">
    <property type="entry name" value="PROTEIN RHSA-RELATED"/>
    <property type="match status" value="1"/>
</dbReference>
<feature type="domain" description="Teneurin-like YD-shell" evidence="4">
    <location>
        <begin position="911"/>
        <end position="1046"/>
    </location>
</feature>
<evidence type="ECO:0000256" key="2">
    <source>
        <dbReference type="SAM" id="MobiDB-lite"/>
    </source>
</evidence>
<organism evidence="6 7">
    <name type="scientific">Streptomyces botrytidirepellens</name>
    <dbReference type="NCBI Taxonomy" id="2486417"/>
    <lineage>
        <taxon>Bacteria</taxon>
        <taxon>Bacillati</taxon>
        <taxon>Actinomycetota</taxon>
        <taxon>Actinomycetes</taxon>
        <taxon>Kitasatosporales</taxon>
        <taxon>Streptomycetaceae</taxon>
        <taxon>Streptomyces</taxon>
    </lineage>
</organism>
<dbReference type="Pfam" id="PF20148">
    <property type="entry name" value="DUF6531"/>
    <property type="match status" value="1"/>
</dbReference>
<gene>
    <name evidence="6" type="ORF">EEJ42_43960</name>
</gene>